<protein>
    <submittedName>
        <fullName evidence="1">E3 ubiquitin-protein ligase Siah1</fullName>
    </submittedName>
</protein>
<dbReference type="PANTHER" id="PTHR45877">
    <property type="entry name" value="E3 UBIQUITIN-PROTEIN LIGASE SIAH2"/>
    <property type="match status" value="1"/>
</dbReference>
<dbReference type="GO" id="GO:0043161">
    <property type="term" value="P:proteasome-mediated ubiquitin-dependent protein catabolic process"/>
    <property type="evidence" value="ECO:0007669"/>
    <property type="project" value="TreeGrafter"/>
</dbReference>
<comment type="caution">
    <text evidence="1">The sequence shown here is derived from an EMBL/GenBank/DDBJ whole genome shotgun (WGS) entry which is preliminary data.</text>
</comment>
<dbReference type="Proteomes" id="UP000094527">
    <property type="component" value="Unassembled WGS sequence"/>
</dbReference>
<dbReference type="GO" id="GO:0061630">
    <property type="term" value="F:ubiquitin protein ligase activity"/>
    <property type="evidence" value="ECO:0007669"/>
    <property type="project" value="TreeGrafter"/>
</dbReference>
<dbReference type="PANTHER" id="PTHR45877:SF2">
    <property type="entry name" value="E3 UBIQUITIN-PROTEIN LIGASE SINA-RELATED"/>
    <property type="match status" value="1"/>
</dbReference>
<dbReference type="EMBL" id="LJIJ01001032">
    <property type="protein sequence ID" value="ODM93278.1"/>
    <property type="molecule type" value="Genomic_DNA"/>
</dbReference>
<dbReference type="GO" id="GO:0031624">
    <property type="term" value="F:ubiquitin conjugating enzyme binding"/>
    <property type="evidence" value="ECO:0007669"/>
    <property type="project" value="TreeGrafter"/>
</dbReference>
<dbReference type="GO" id="GO:0005737">
    <property type="term" value="C:cytoplasm"/>
    <property type="evidence" value="ECO:0007669"/>
    <property type="project" value="TreeGrafter"/>
</dbReference>
<dbReference type="Gene3D" id="3.30.40.10">
    <property type="entry name" value="Zinc/RING finger domain, C3HC4 (zinc finger)"/>
    <property type="match status" value="1"/>
</dbReference>
<organism evidence="1 2">
    <name type="scientific">Orchesella cincta</name>
    <name type="common">Springtail</name>
    <name type="synonym">Podura cincta</name>
    <dbReference type="NCBI Taxonomy" id="48709"/>
    <lineage>
        <taxon>Eukaryota</taxon>
        <taxon>Metazoa</taxon>
        <taxon>Ecdysozoa</taxon>
        <taxon>Arthropoda</taxon>
        <taxon>Hexapoda</taxon>
        <taxon>Collembola</taxon>
        <taxon>Entomobryomorpha</taxon>
        <taxon>Entomobryoidea</taxon>
        <taxon>Orchesellidae</taxon>
        <taxon>Orchesellinae</taxon>
        <taxon>Orchesella</taxon>
    </lineage>
</organism>
<dbReference type="SUPFAM" id="SSF49599">
    <property type="entry name" value="TRAF domain-like"/>
    <property type="match status" value="1"/>
</dbReference>
<proteinExistence type="predicted"/>
<sequence>MSALPTDPGTLSSFPMDREVMSEIFGCARCHKIPNPDDYFIIEETGDSICSNCGKSADPQESRQKGPPHLLKSLLMNSKWECKYVKRGCHESVLGSDWARHVDLCKYSRAFCCKFYGCKHEGSTSEIAVDHLIGEHKAVPLQGLKTILCIPFDELLQKRRMLAMISWNDGHYLYCSEICDNTIYMWMWSIQELDYDDGKRAVYKLNLEANGETRNDSNANAGVSFIGPCLPYKFTASDVISDEDRMSIPLGPFMKQYLTLNIEGNKVFTVETFIKNRPSDFGSSVQFQKKEM</sequence>
<gene>
    <name evidence="1" type="ORF">Ocin01_13404</name>
</gene>
<reference evidence="1 2" key="1">
    <citation type="journal article" date="2016" name="Genome Biol. Evol.">
        <title>Gene Family Evolution Reflects Adaptation to Soil Environmental Stressors in the Genome of the Collembolan Orchesella cincta.</title>
        <authorList>
            <person name="Faddeeva-Vakhrusheva A."/>
            <person name="Derks M.F."/>
            <person name="Anvar S.Y."/>
            <person name="Agamennone V."/>
            <person name="Suring W."/>
            <person name="Smit S."/>
            <person name="van Straalen N.M."/>
            <person name="Roelofs D."/>
        </authorList>
    </citation>
    <scope>NUCLEOTIDE SEQUENCE [LARGE SCALE GENOMIC DNA]</scope>
    <source>
        <tissue evidence="1">Mixed pool</tissue>
    </source>
</reference>
<dbReference type="InterPro" id="IPR004162">
    <property type="entry name" value="SINA-like_animal"/>
</dbReference>
<name>A0A1D2MJY9_ORCCI</name>
<dbReference type="AlphaFoldDB" id="A0A1D2MJY9"/>
<dbReference type="InterPro" id="IPR013083">
    <property type="entry name" value="Znf_RING/FYVE/PHD"/>
</dbReference>
<keyword evidence="2" id="KW-1185">Reference proteome</keyword>
<accession>A0A1D2MJY9</accession>
<evidence type="ECO:0000313" key="1">
    <source>
        <dbReference type="EMBL" id="ODM93278.1"/>
    </source>
</evidence>
<evidence type="ECO:0000313" key="2">
    <source>
        <dbReference type="Proteomes" id="UP000094527"/>
    </source>
</evidence>